<evidence type="ECO:0000256" key="5">
    <source>
        <dbReference type="SAM" id="MobiDB-lite"/>
    </source>
</evidence>
<evidence type="ECO:0000256" key="4">
    <source>
        <dbReference type="PROSITE-ProRule" id="PRU00221"/>
    </source>
</evidence>
<dbReference type="HAMAP" id="MF_03037">
    <property type="entry name" value="ciao1"/>
    <property type="match status" value="1"/>
</dbReference>
<reference evidence="7" key="3">
    <citation type="submission" date="2024-02" db="EMBL/GenBank/DDBJ databases">
        <title>Comparative genomics of Cryptococcus and Kwoniella reveals pathogenesis evolution and contrasting modes of karyotype evolution via chromosome fusion or intercentromeric recombination.</title>
        <authorList>
            <person name="Coelho M.A."/>
            <person name="David-Palma M."/>
            <person name="Shea T."/>
            <person name="Bowers K."/>
            <person name="McGinley-Smith S."/>
            <person name="Mohammad A.W."/>
            <person name="Gnirke A."/>
            <person name="Yurkov A.M."/>
            <person name="Nowrousian M."/>
            <person name="Sun S."/>
            <person name="Cuomo C.A."/>
            <person name="Heitman J."/>
        </authorList>
    </citation>
    <scope>NUCLEOTIDE SEQUENCE</scope>
    <source>
        <strain evidence="7">CBS 10117</strain>
    </source>
</reference>
<evidence type="ECO:0000256" key="3">
    <source>
        <dbReference type="HAMAP-Rule" id="MF_03037"/>
    </source>
</evidence>
<feature type="repeat" description="WD" evidence="4">
    <location>
        <begin position="71"/>
        <end position="103"/>
    </location>
</feature>
<reference evidence="7" key="2">
    <citation type="submission" date="2013-07" db="EMBL/GenBank/DDBJ databases">
        <authorList>
            <consortium name="The Broad Institute Genome Sequencing Platform"/>
            <person name="Cuomo C."/>
            <person name="Litvintseva A."/>
            <person name="Chen Y."/>
            <person name="Heitman J."/>
            <person name="Sun S."/>
            <person name="Springer D."/>
            <person name="Dromer F."/>
            <person name="Young S.K."/>
            <person name="Zeng Q."/>
            <person name="Gargeya S."/>
            <person name="Fitzgerald M."/>
            <person name="Abouelleil A."/>
            <person name="Alvarado L."/>
            <person name="Berlin A.M."/>
            <person name="Chapman S.B."/>
            <person name="Dewar J."/>
            <person name="Goldberg J."/>
            <person name="Griggs A."/>
            <person name="Gujja S."/>
            <person name="Hansen M."/>
            <person name="Howarth C."/>
            <person name="Imamovic A."/>
            <person name="Larimer J."/>
            <person name="McCowan C."/>
            <person name="Murphy C."/>
            <person name="Pearson M."/>
            <person name="Priest M."/>
            <person name="Roberts A."/>
            <person name="Saif S."/>
            <person name="Shea T."/>
            <person name="Sykes S."/>
            <person name="Wortman J."/>
            <person name="Nusbaum C."/>
            <person name="Birren B."/>
        </authorList>
    </citation>
    <scope>NUCLEOTIDE SEQUENCE</scope>
    <source>
        <strain evidence="7">CBS 10117</strain>
    </source>
</reference>
<dbReference type="InterPro" id="IPR019775">
    <property type="entry name" value="WD40_repeat_CS"/>
</dbReference>
<feature type="repeat" description="WD" evidence="4">
    <location>
        <begin position="146"/>
        <end position="180"/>
    </location>
</feature>
<dbReference type="Gene3D" id="2.130.10.10">
    <property type="entry name" value="YVTN repeat-like/Quinoprotein amine dehydrogenase"/>
    <property type="match status" value="3"/>
</dbReference>
<dbReference type="RefSeq" id="XP_018265170.1">
    <property type="nucleotide sequence ID" value="XM_018404889.1"/>
</dbReference>
<feature type="region of interest" description="Disordered" evidence="5">
    <location>
        <begin position="107"/>
        <end position="137"/>
    </location>
</feature>
<dbReference type="VEuPathDB" id="FungiDB:I303_01530"/>
<evidence type="ECO:0000313" key="7">
    <source>
        <dbReference type="EMBL" id="WWC59767.1"/>
    </source>
</evidence>
<dbReference type="InterPro" id="IPR001680">
    <property type="entry name" value="WD40_rpt"/>
</dbReference>
<dbReference type="EMBL" id="KI894028">
    <property type="protein sequence ID" value="OBR87328.1"/>
    <property type="molecule type" value="Genomic_DNA"/>
</dbReference>
<dbReference type="Proteomes" id="UP000078595">
    <property type="component" value="Chromosome 2"/>
</dbReference>
<gene>
    <name evidence="3" type="primary">CIA1</name>
    <name evidence="6" type="ORF">I303_01530</name>
    <name evidence="7" type="ORF">I303_102329</name>
</gene>
<dbReference type="EMBL" id="CP144531">
    <property type="protein sequence ID" value="WWC59767.1"/>
    <property type="molecule type" value="Genomic_DNA"/>
</dbReference>
<organism evidence="6">
    <name type="scientific">Kwoniella dejecticola CBS 10117</name>
    <dbReference type="NCBI Taxonomy" id="1296121"/>
    <lineage>
        <taxon>Eukaryota</taxon>
        <taxon>Fungi</taxon>
        <taxon>Dikarya</taxon>
        <taxon>Basidiomycota</taxon>
        <taxon>Agaricomycotina</taxon>
        <taxon>Tremellomycetes</taxon>
        <taxon>Tremellales</taxon>
        <taxon>Cryptococcaceae</taxon>
        <taxon>Kwoniella</taxon>
    </lineage>
</organism>
<feature type="repeat" description="WD" evidence="4">
    <location>
        <begin position="10"/>
        <end position="42"/>
    </location>
</feature>
<name>A0A1A6ABA5_9TREE</name>
<accession>A0A1A6ABA5</accession>
<dbReference type="AlphaFoldDB" id="A0A1A6ABA5"/>
<protein>
    <recommendedName>
        <fullName evidence="3">Probable cytosolic iron-sulfur protein assembly protein 1</fullName>
    </recommendedName>
</protein>
<dbReference type="Pfam" id="PF00400">
    <property type="entry name" value="WD40"/>
    <property type="match status" value="7"/>
</dbReference>
<dbReference type="SUPFAM" id="SSF50978">
    <property type="entry name" value="WD40 repeat-like"/>
    <property type="match status" value="1"/>
</dbReference>
<evidence type="ECO:0000313" key="8">
    <source>
        <dbReference type="Proteomes" id="UP000078595"/>
    </source>
</evidence>
<dbReference type="GeneID" id="28965229"/>
<dbReference type="InterPro" id="IPR036322">
    <property type="entry name" value="WD40_repeat_dom_sf"/>
</dbReference>
<evidence type="ECO:0000313" key="6">
    <source>
        <dbReference type="EMBL" id="OBR87328.1"/>
    </source>
</evidence>
<feature type="repeat" description="WD" evidence="4">
    <location>
        <begin position="414"/>
        <end position="433"/>
    </location>
</feature>
<dbReference type="SMART" id="SM00320">
    <property type="entry name" value="WD40"/>
    <property type="match status" value="7"/>
</dbReference>
<feature type="compositionally biased region" description="Acidic residues" evidence="5">
    <location>
        <begin position="109"/>
        <end position="119"/>
    </location>
</feature>
<dbReference type="KEGG" id="kdj:28965229"/>
<dbReference type="OrthoDB" id="284782at2759"/>
<proteinExistence type="inferred from homology"/>
<dbReference type="PROSITE" id="PS00678">
    <property type="entry name" value="WD_REPEATS_1"/>
    <property type="match status" value="1"/>
</dbReference>
<evidence type="ECO:0000256" key="1">
    <source>
        <dbReference type="ARBA" id="ARBA00022574"/>
    </source>
</evidence>
<comment type="function">
    <text evidence="3">Essential component of the cytosolic iron-sulfur (Fe/S) protein assembly machinery. Required for the maturation of extramitochondrial Fe/S proteins.</text>
</comment>
<comment type="similarity">
    <text evidence="3">Belongs to the WD repeat CIA1 family.</text>
</comment>
<feature type="repeat" description="WD" evidence="4">
    <location>
        <begin position="191"/>
        <end position="221"/>
    </location>
</feature>
<dbReference type="InterPro" id="IPR015943">
    <property type="entry name" value="WD40/YVTN_repeat-like_dom_sf"/>
</dbReference>
<reference evidence="6" key="1">
    <citation type="submission" date="2013-07" db="EMBL/GenBank/DDBJ databases">
        <title>The Genome Sequence of Cryptococcus dejecticola CBS10117.</title>
        <authorList>
            <consortium name="The Broad Institute Genome Sequencing Platform"/>
            <person name="Cuomo C."/>
            <person name="Litvintseva A."/>
            <person name="Chen Y."/>
            <person name="Heitman J."/>
            <person name="Sun S."/>
            <person name="Springer D."/>
            <person name="Dromer F."/>
            <person name="Young S.K."/>
            <person name="Zeng Q."/>
            <person name="Gargeya S."/>
            <person name="Fitzgerald M."/>
            <person name="Abouelleil A."/>
            <person name="Alvarado L."/>
            <person name="Berlin A.M."/>
            <person name="Chapman S.B."/>
            <person name="Dewar J."/>
            <person name="Goldberg J."/>
            <person name="Griggs A."/>
            <person name="Gujja S."/>
            <person name="Hansen M."/>
            <person name="Howarth C."/>
            <person name="Imamovic A."/>
            <person name="Larimer J."/>
            <person name="McCowan C."/>
            <person name="Murphy C."/>
            <person name="Pearson M."/>
            <person name="Priest M."/>
            <person name="Roberts A."/>
            <person name="Saif S."/>
            <person name="Shea T."/>
            <person name="Sykes S."/>
            <person name="Wortman J."/>
            <person name="Nusbaum C."/>
            <person name="Birren B."/>
        </authorList>
    </citation>
    <scope>NUCLEOTIDE SEQUENCE [LARGE SCALE GENOMIC DNA]</scope>
    <source>
        <strain evidence="6">CBS 10117</strain>
    </source>
</reference>
<evidence type="ECO:0000256" key="2">
    <source>
        <dbReference type="ARBA" id="ARBA00022737"/>
    </source>
</evidence>
<feature type="repeat" description="WD" evidence="4">
    <location>
        <begin position="276"/>
        <end position="308"/>
    </location>
</feature>
<dbReference type="GO" id="GO:0016226">
    <property type="term" value="P:iron-sulfur cluster assembly"/>
    <property type="evidence" value="ECO:0007669"/>
    <property type="project" value="UniProtKB-UniRule"/>
</dbReference>
<dbReference type="PROSITE" id="PS50082">
    <property type="entry name" value="WD_REPEATS_2"/>
    <property type="match status" value="6"/>
</dbReference>
<dbReference type="InterPro" id="IPR020472">
    <property type="entry name" value="WD40_PAC1"/>
</dbReference>
<keyword evidence="2" id="KW-0677">Repeat</keyword>
<dbReference type="GO" id="GO:0097361">
    <property type="term" value="C:cytosolic [4Fe-4S] assembly targeting complex"/>
    <property type="evidence" value="ECO:0007669"/>
    <property type="project" value="InterPro"/>
</dbReference>
<dbReference type="CDD" id="cd00200">
    <property type="entry name" value="WD40"/>
    <property type="match status" value="1"/>
</dbReference>
<sequence>MPQLQLVAELPSHSEPAWSVTFNPTRNLLASCSTDRSIRLFSYILPSSESGNGIPSSSDSKPVFSLNKVISTDHKRTVRSIAWAPDGKTLASGSFDSTVGVWEEVIPSSDDEDDEDDQEGIYRPATSGNEGIEGREEKEWECVTTLEGHESECKSVAFSSDGALLASCSRDKSVWVWEVQPDADFECIAVMMEHSQDVKSIAWHPHEEILASASYDSHIHLAFDDPDSDWTIFQKLHPRLPATPLTLSPDSAPSLISALIPSKEERDADAQLDVPPLEEDETVWSLAFSPDGSYLASGGDLGGIRIWKRQGNQPDSQWVEILHLAVHSRSIFSLAWSPSPNTEKDDVSSDVRDLGLLASAGGDGKIVVFRITSGGTENGGISMKPVAAVKEAHGVSDVNSIGWCIRDDKKGLGMLSSAGDDGSVKVWRIVSED</sequence>
<dbReference type="InterPro" id="IPR028608">
    <property type="entry name" value="CIAO1/Cia1"/>
</dbReference>
<keyword evidence="1 4" id="KW-0853">WD repeat</keyword>
<dbReference type="PANTHER" id="PTHR19920:SF0">
    <property type="entry name" value="CYTOSOLIC IRON-SULFUR PROTEIN ASSEMBLY PROTEIN CIAO1-RELATED"/>
    <property type="match status" value="1"/>
</dbReference>
<keyword evidence="8" id="KW-1185">Reference proteome</keyword>
<dbReference type="STRING" id="1296121.A0A1A6ABA5"/>
<dbReference type="PANTHER" id="PTHR19920">
    <property type="entry name" value="WD40 PROTEIN CIAO1"/>
    <property type="match status" value="1"/>
</dbReference>
<dbReference type="PRINTS" id="PR00320">
    <property type="entry name" value="GPROTEINBRPT"/>
</dbReference>
<dbReference type="PROSITE" id="PS50294">
    <property type="entry name" value="WD_REPEATS_REGION"/>
    <property type="match status" value="3"/>
</dbReference>